<comment type="subcellular location">
    <subcellularLocation>
        <location evidence="1">Membrane</location>
        <topology evidence="1">Multi-pass membrane protein</topology>
    </subcellularLocation>
</comment>
<sequence>MLAIISITAPIFLLIGVGYFAVAARLIAKPQIQGLGGFVINFALPALIIRALIQRPIEETFNGIYLLGYGLASVIIFGVALTFALRVRHKTLDVASLYALGMSGANSGFVGYPVAALVVGSPAVIAMALNMVIENLLIIPLALALAEVGSQGGSSFGTAIRQSLSRLGRNPIIISILIGVTIAVLGVPLPAPLFKAIDMMATAAAPTALFVIGGTLYGLRTRGMRKDASQIAFGKLVLHPLAVLLVFMALPDFDPALAVAAVVFSSAPMLSVYPIFGQRYGHPELCTAALMGTTLVSFITISALLWIVSTFELFGFAG</sequence>
<dbReference type="InterPro" id="IPR004776">
    <property type="entry name" value="Mem_transp_PIN-like"/>
</dbReference>
<evidence type="ECO:0000313" key="8">
    <source>
        <dbReference type="EMBL" id="TDX27636.1"/>
    </source>
</evidence>
<accession>A0A4R8FMS5</accession>
<feature type="transmembrane region" description="Helical" evidence="7">
    <location>
        <begin position="124"/>
        <end position="146"/>
    </location>
</feature>
<evidence type="ECO:0000256" key="3">
    <source>
        <dbReference type="ARBA" id="ARBA00022475"/>
    </source>
</evidence>
<feature type="transmembrane region" description="Helical" evidence="7">
    <location>
        <begin position="65"/>
        <end position="85"/>
    </location>
</feature>
<dbReference type="GO" id="GO:0016020">
    <property type="term" value="C:membrane"/>
    <property type="evidence" value="ECO:0007669"/>
    <property type="project" value="UniProtKB-SubCell"/>
</dbReference>
<reference evidence="8 9" key="1">
    <citation type="submission" date="2019-03" db="EMBL/GenBank/DDBJ databases">
        <title>Freshwater and sediment microbial communities from various areas in North America, analyzing microbe dynamics in response to fracking.</title>
        <authorList>
            <person name="Lamendella R."/>
        </authorList>
    </citation>
    <scope>NUCLEOTIDE SEQUENCE [LARGE SCALE GENOMIC DNA]</scope>
    <source>
        <strain evidence="8 9">6_TX</strain>
    </source>
</reference>
<dbReference type="PANTHER" id="PTHR36838:SF1">
    <property type="entry name" value="SLR1864 PROTEIN"/>
    <property type="match status" value="1"/>
</dbReference>
<dbReference type="Proteomes" id="UP000294489">
    <property type="component" value="Unassembled WGS sequence"/>
</dbReference>
<dbReference type="PANTHER" id="PTHR36838">
    <property type="entry name" value="AUXIN EFFLUX CARRIER FAMILY PROTEIN"/>
    <property type="match status" value="1"/>
</dbReference>
<dbReference type="Pfam" id="PF03547">
    <property type="entry name" value="Mem_trans"/>
    <property type="match status" value="1"/>
</dbReference>
<evidence type="ECO:0000313" key="9">
    <source>
        <dbReference type="Proteomes" id="UP000294489"/>
    </source>
</evidence>
<dbReference type="GO" id="GO:0055085">
    <property type="term" value="P:transmembrane transport"/>
    <property type="evidence" value="ECO:0007669"/>
    <property type="project" value="InterPro"/>
</dbReference>
<protein>
    <recommendedName>
        <fullName evidence="10">Permease</fullName>
    </recommendedName>
</protein>
<proteinExistence type="predicted"/>
<feature type="transmembrane region" description="Helical" evidence="7">
    <location>
        <begin position="97"/>
        <end position="118"/>
    </location>
</feature>
<feature type="transmembrane region" description="Helical" evidence="7">
    <location>
        <begin position="231"/>
        <end position="250"/>
    </location>
</feature>
<evidence type="ECO:0000256" key="1">
    <source>
        <dbReference type="ARBA" id="ARBA00004141"/>
    </source>
</evidence>
<feature type="transmembrane region" description="Helical" evidence="7">
    <location>
        <begin position="256"/>
        <end position="276"/>
    </location>
</feature>
<feature type="transmembrane region" description="Helical" evidence="7">
    <location>
        <begin position="35"/>
        <end position="53"/>
    </location>
</feature>
<keyword evidence="6 7" id="KW-0472">Membrane</keyword>
<name>A0A4R8FMS5_9GAMM</name>
<dbReference type="AlphaFoldDB" id="A0A4R8FMS5"/>
<feature type="transmembrane region" description="Helical" evidence="7">
    <location>
        <begin position="288"/>
        <end position="308"/>
    </location>
</feature>
<feature type="transmembrane region" description="Helical" evidence="7">
    <location>
        <begin position="167"/>
        <end position="187"/>
    </location>
</feature>
<keyword evidence="5 7" id="KW-1133">Transmembrane helix</keyword>
<keyword evidence="2" id="KW-0813">Transport</keyword>
<comment type="caution">
    <text evidence="8">The sequence shown here is derived from an EMBL/GenBank/DDBJ whole genome shotgun (WGS) entry which is preliminary data.</text>
</comment>
<keyword evidence="3" id="KW-1003">Cell membrane</keyword>
<dbReference type="EMBL" id="SOEC01000013">
    <property type="protein sequence ID" value="TDX27636.1"/>
    <property type="molecule type" value="Genomic_DNA"/>
</dbReference>
<feature type="transmembrane region" description="Helical" evidence="7">
    <location>
        <begin position="199"/>
        <end position="219"/>
    </location>
</feature>
<gene>
    <name evidence="8" type="ORF">DFO67_11368</name>
</gene>
<evidence type="ECO:0000256" key="2">
    <source>
        <dbReference type="ARBA" id="ARBA00022448"/>
    </source>
</evidence>
<evidence type="ECO:0000256" key="4">
    <source>
        <dbReference type="ARBA" id="ARBA00022692"/>
    </source>
</evidence>
<evidence type="ECO:0000256" key="5">
    <source>
        <dbReference type="ARBA" id="ARBA00022989"/>
    </source>
</evidence>
<feature type="transmembrane region" description="Helical" evidence="7">
    <location>
        <begin position="6"/>
        <end position="28"/>
    </location>
</feature>
<dbReference type="OrthoDB" id="9810457at2"/>
<keyword evidence="4 7" id="KW-0812">Transmembrane</keyword>
<evidence type="ECO:0000256" key="6">
    <source>
        <dbReference type="ARBA" id="ARBA00023136"/>
    </source>
</evidence>
<dbReference type="RefSeq" id="WP_134019007.1">
    <property type="nucleotide sequence ID" value="NZ_SOEC01000013.1"/>
</dbReference>
<organism evidence="8 9">
    <name type="scientific">Modicisalibacter xianhensis</name>
    <dbReference type="NCBI Taxonomy" id="442341"/>
    <lineage>
        <taxon>Bacteria</taxon>
        <taxon>Pseudomonadati</taxon>
        <taxon>Pseudomonadota</taxon>
        <taxon>Gammaproteobacteria</taxon>
        <taxon>Oceanospirillales</taxon>
        <taxon>Halomonadaceae</taxon>
        <taxon>Modicisalibacter</taxon>
    </lineage>
</organism>
<evidence type="ECO:0008006" key="10">
    <source>
        <dbReference type="Google" id="ProtNLM"/>
    </source>
</evidence>
<evidence type="ECO:0000256" key="7">
    <source>
        <dbReference type="SAM" id="Phobius"/>
    </source>
</evidence>